<feature type="chain" id="PRO_5005195081" evidence="1">
    <location>
        <begin position="33"/>
        <end position="460"/>
    </location>
</feature>
<reference evidence="2 3" key="1">
    <citation type="journal article" date="2014" name="Nat. Commun.">
        <title>Multiple recent horizontal transfers of a large genomic region in cheese making fungi.</title>
        <authorList>
            <person name="Cheeseman K."/>
            <person name="Ropars J."/>
            <person name="Renault P."/>
            <person name="Dupont J."/>
            <person name="Gouzy J."/>
            <person name="Branca A."/>
            <person name="Abraham A.L."/>
            <person name="Ceppi M."/>
            <person name="Conseiller E."/>
            <person name="Debuchy R."/>
            <person name="Malagnac F."/>
            <person name="Goarin A."/>
            <person name="Silar P."/>
            <person name="Lacoste S."/>
            <person name="Sallet E."/>
            <person name="Bensimon A."/>
            <person name="Giraud T."/>
            <person name="Brygoo Y."/>
        </authorList>
    </citation>
    <scope>NUCLEOTIDE SEQUENCE [LARGE SCALE GENOMIC DNA]</scope>
    <source>
        <strain evidence="3">FM 013</strain>
    </source>
</reference>
<keyword evidence="3" id="KW-1185">Reference proteome</keyword>
<organism evidence="2 3">
    <name type="scientific">Penicillium camemberti (strain FM 013)</name>
    <dbReference type="NCBI Taxonomy" id="1429867"/>
    <lineage>
        <taxon>Eukaryota</taxon>
        <taxon>Fungi</taxon>
        <taxon>Dikarya</taxon>
        <taxon>Ascomycota</taxon>
        <taxon>Pezizomycotina</taxon>
        <taxon>Eurotiomycetes</taxon>
        <taxon>Eurotiomycetidae</taxon>
        <taxon>Eurotiales</taxon>
        <taxon>Aspergillaceae</taxon>
        <taxon>Penicillium</taxon>
    </lineage>
</organism>
<keyword evidence="1" id="KW-0732">Signal</keyword>
<sequence length="460" mass="50225">MLGFSLVTLTTPLLVVLLCCPIPGLMLSDAFAANCSSTWIKSMADADTLRQNCRVITGDVDIGPFTDNGTVNINLDGVEVIEGILKESYSMEDNYVTQPYYTLSSSSLKKVNGLEFGRYSTKLVNLTLPSLASVDVSLDIGIVAYNLTYLDITSLDSAHIISIGPPNLTTLHHTGLRNVTTLYIYPMLIDSLDSLTDNPLNLSQAYIQGLFPNVNNIVIGFTSAHYIRIYDNSPLTLGGSSTMEMTIKGIFIGGVTDLKRNAQLKTLQVDSIELGVGTPIAHLGLPFDNLRSLKIWAGYKWTRPLESITLPPKAVNWTGGFEFHISSAAYLNLTSIYGADDQGNRIQTWYWPKNVSSISLSGVKIGNEFFDPFVAQQMGPLNSQFPPSVLSYFEVRPPLNYTGFNCTPFVELQSMGRLSSRESTFSCHSSKPPASGAIPAHPPITLGLLSAVVGIWIWML</sequence>
<evidence type="ECO:0000256" key="1">
    <source>
        <dbReference type="SAM" id="SignalP"/>
    </source>
</evidence>
<evidence type="ECO:0000313" key="3">
    <source>
        <dbReference type="Proteomes" id="UP000053732"/>
    </source>
</evidence>
<dbReference type="Proteomes" id="UP000053732">
    <property type="component" value="Unassembled WGS sequence"/>
</dbReference>
<name>A0A0G4P170_PENC3</name>
<evidence type="ECO:0000313" key="2">
    <source>
        <dbReference type="EMBL" id="CRL20029.1"/>
    </source>
</evidence>
<accession>A0A0G4P170</accession>
<protein>
    <submittedName>
        <fullName evidence="2">Str. FM013</fullName>
    </submittedName>
</protein>
<gene>
    <name evidence="2" type="ORF">PCAMFM013_S003g000821</name>
</gene>
<dbReference type="AlphaFoldDB" id="A0A0G4P170"/>
<dbReference type="EMBL" id="HG793136">
    <property type="protein sequence ID" value="CRL20029.1"/>
    <property type="molecule type" value="Genomic_DNA"/>
</dbReference>
<feature type="signal peptide" evidence="1">
    <location>
        <begin position="1"/>
        <end position="32"/>
    </location>
</feature>
<proteinExistence type="predicted"/>